<reference evidence="2" key="1">
    <citation type="submission" date="2020-06" db="EMBL/GenBank/DDBJ databases">
        <authorList>
            <consortium name="Plant Systems Biology data submission"/>
        </authorList>
    </citation>
    <scope>NUCLEOTIDE SEQUENCE</scope>
    <source>
        <strain evidence="2">D6</strain>
    </source>
</reference>
<feature type="region of interest" description="Disordered" evidence="1">
    <location>
        <begin position="34"/>
        <end position="153"/>
    </location>
</feature>
<accession>A0A9N8HNQ5</accession>
<organism evidence="2 3">
    <name type="scientific">Seminavis robusta</name>
    <dbReference type="NCBI Taxonomy" id="568900"/>
    <lineage>
        <taxon>Eukaryota</taxon>
        <taxon>Sar</taxon>
        <taxon>Stramenopiles</taxon>
        <taxon>Ochrophyta</taxon>
        <taxon>Bacillariophyta</taxon>
        <taxon>Bacillariophyceae</taxon>
        <taxon>Bacillariophycidae</taxon>
        <taxon>Naviculales</taxon>
        <taxon>Naviculaceae</taxon>
        <taxon>Seminavis</taxon>
    </lineage>
</organism>
<dbReference type="OrthoDB" id="55045at2759"/>
<feature type="compositionally biased region" description="Low complexity" evidence="1">
    <location>
        <begin position="92"/>
        <end position="142"/>
    </location>
</feature>
<evidence type="ECO:0000313" key="2">
    <source>
        <dbReference type="EMBL" id="CAB9517228.1"/>
    </source>
</evidence>
<protein>
    <submittedName>
        <fullName evidence="2">Uncharacterized protein</fullName>
    </submittedName>
</protein>
<gene>
    <name evidence="2" type="ORF">SEMRO_841_G209550.1</name>
</gene>
<name>A0A9N8HNQ5_9STRA</name>
<dbReference type="Proteomes" id="UP001153069">
    <property type="component" value="Unassembled WGS sequence"/>
</dbReference>
<keyword evidence="3" id="KW-1185">Reference proteome</keyword>
<evidence type="ECO:0000313" key="3">
    <source>
        <dbReference type="Proteomes" id="UP001153069"/>
    </source>
</evidence>
<proteinExistence type="predicted"/>
<dbReference type="AlphaFoldDB" id="A0A9N8HNQ5"/>
<dbReference type="EMBL" id="CAICTM010000840">
    <property type="protein sequence ID" value="CAB9517228.1"/>
    <property type="molecule type" value="Genomic_DNA"/>
</dbReference>
<sequence length="206" mass="22268">MVSTRRSQTENKDYKIGDKVEVLHNSCLATGILLGPVETEEDDNKGRDSPASGSYTTHWLASIDGESEEVEVSERYLGRVLSSRCSRRSATARKPQATTSKPKSAPPSSSNNKATAKPAPTAKSVPPSKAAGAKKPAAVSKPRGTKRQRGEVDDLVQGDVAVIAKKQKATAPKITTGESVRVFQMKTGKLYLYRGLKPRAEFVWQV</sequence>
<comment type="caution">
    <text evidence="2">The sequence shown here is derived from an EMBL/GenBank/DDBJ whole genome shotgun (WGS) entry which is preliminary data.</text>
</comment>
<evidence type="ECO:0000256" key="1">
    <source>
        <dbReference type="SAM" id="MobiDB-lite"/>
    </source>
</evidence>